<gene>
    <name evidence="1" type="ORF">AHOG_17260</name>
</gene>
<evidence type="ECO:0000313" key="1">
    <source>
        <dbReference type="EMBL" id="ASO21077.1"/>
    </source>
</evidence>
<dbReference type="AlphaFoldDB" id="A0A221W6R2"/>
<proteinExistence type="predicted"/>
<sequence>MIKRIPRLRSVDLQYGQARTVRGNSPRDARTMAI</sequence>
<organism evidence="1 2">
    <name type="scientific">Actinoalloteichus hoggarensis</name>
    <dbReference type="NCBI Taxonomy" id="1470176"/>
    <lineage>
        <taxon>Bacteria</taxon>
        <taxon>Bacillati</taxon>
        <taxon>Actinomycetota</taxon>
        <taxon>Actinomycetes</taxon>
        <taxon>Pseudonocardiales</taxon>
        <taxon>Pseudonocardiaceae</taxon>
        <taxon>Actinoalloteichus</taxon>
    </lineage>
</organism>
<dbReference type="KEGG" id="ahg:AHOG_17260"/>
<dbReference type="EMBL" id="CP022521">
    <property type="protein sequence ID" value="ASO21077.1"/>
    <property type="molecule type" value="Genomic_DNA"/>
</dbReference>
<accession>A0A221W6R2</accession>
<protein>
    <submittedName>
        <fullName evidence="1">Uncharacterized protein</fullName>
    </submittedName>
</protein>
<name>A0A221W6R2_9PSEU</name>
<evidence type="ECO:0000313" key="2">
    <source>
        <dbReference type="Proteomes" id="UP000204221"/>
    </source>
</evidence>
<reference evidence="1 2" key="1">
    <citation type="submission" date="2017-07" db="EMBL/GenBank/DDBJ databases">
        <title>Complete genome sequence of Actinoalloteichus hoggarensis DSM 45943, type strain of Actinoalloteichus hoggarensis.</title>
        <authorList>
            <person name="Ruckert C."/>
            <person name="Nouioui I."/>
            <person name="Willmese J."/>
            <person name="van Wezel G."/>
            <person name="Klenk H.-P."/>
            <person name="Kalinowski J."/>
            <person name="Zotchev S.B."/>
        </authorList>
    </citation>
    <scope>NUCLEOTIDE SEQUENCE [LARGE SCALE GENOMIC DNA]</scope>
    <source>
        <strain evidence="1 2">DSM 45943</strain>
    </source>
</reference>
<keyword evidence="2" id="KW-1185">Reference proteome</keyword>
<dbReference type="Proteomes" id="UP000204221">
    <property type="component" value="Chromosome"/>
</dbReference>